<comment type="caution">
    <text evidence="1">The sequence shown here is derived from an EMBL/GenBank/DDBJ whole genome shotgun (WGS) entry which is preliminary data.</text>
</comment>
<sequence length="73" mass="7846">MYQIEAKLGQKSDEEKKIVDADFVVLLENQSSLVEGEDEGKGYAGDIYASSMDMVSAILSLQLKTGGIKMASA</sequence>
<protein>
    <submittedName>
        <fullName evidence="1">Uncharacterized protein</fullName>
    </submittedName>
</protein>
<gene>
    <name evidence="1" type="ORF">Nepgr_016811</name>
</gene>
<accession>A0AAD3XSU3</accession>
<evidence type="ECO:0000313" key="2">
    <source>
        <dbReference type="Proteomes" id="UP001279734"/>
    </source>
</evidence>
<reference evidence="1" key="1">
    <citation type="submission" date="2023-05" db="EMBL/GenBank/DDBJ databases">
        <title>Nepenthes gracilis genome sequencing.</title>
        <authorList>
            <person name="Fukushima K."/>
        </authorList>
    </citation>
    <scope>NUCLEOTIDE SEQUENCE</scope>
    <source>
        <strain evidence="1">SING2019-196</strain>
    </source>
</reference>
<name>A0AAD3XSU3_NEPGR</name>
<dbReference type="AlphaFoldDB" id="A0AAD3XSU3"/>
<dbReference type="Proteomes" id="UP001279734">
    <property type="component" value="Unassembled WGS sequence"/>
</dbReference>
<evidence type="ECO:0000313" key="1">
    <source>
        <dbReference type="EMBL" id="GMH14970.1"/>
    </source>
</evidence>
<keyword evidence="2" id="KW-1185">Reference proteome</keyword>
<dbReference type="EMBL" id="BSYO01000014">
    <property type="protein sequence ID" value="GMH14970.1"/>
    <property type="molecule type" value="Genomic_DNA"/>
</dbReference>
<proteinExistence type="predicted"/>
<organism evidence="1 2">
    <name type="scientific">Nepenthes gracilis</name>
    <name type="common">Slender pitcher plant</name>
    <dbReference type="NCBI Taxonomy" id="150966"/>
    <lineage>
        <taxon>Eukaryota</taxon>
        <taxon>Viridiplantae</taxon>
        <taxon>Streptophyta</taxon>
        <taxon>Embryophyta</taxon>
        <taxon>Tracheophyta</taxon>
        <taxon>Spermatophyta</taxon>
        <taxon>Magnoliopsida</taxon>
        <taxon>eudicotyledons</taxon>
        <taxon>Gunneridae</taxon>
        <taxon>Pentapetalae</taxon>
        <taxon>Caryophyllales</taxon>
        <taxon>Nepenthaceae</taxon>
        <taxon>Nepenthes</taxon>
    </lineage>
</organism>